<keyword evidence="1" id="KW-0812">Transmembrane</keyword>
<keyword evidence="1" id="KW-1133">Transmembrane helix</keyword>
<keyword evidence="3" id="KW-1185">Reference proteome</keyword>
<organism evidence="2 3">
    <name type="scientific">Algoriphagus halophilus</name>
    <dbReference type="NCBI Taxonomy" id="226505"/>
    <lineage>
        <taxon>Bacteria</taxon>
        <taxon>Pseudomonadati</taxon>
        <taxon>Bacteroidota</taxon>
        <taxon>Cytophagia</taxon>
        <taxon>Cytophagales</taxon>
        <taxon>Cyclobacteriaceae</taxon>
        <taxon>Algoriphagus</taxon>
    </lineage>
</organism>
<dbReference type="EMBL" id="FSRC01000001">
    <property type="protein sequence ID" value="SIN69484.1"/>
    <property type="molecule type" value="Genomic_DNA"/>
</dbReference>
<reference evidence="3" key="1">
    <citation type="submission" date="2016-11" db="EMBL/GenBank/DDBJ databases">
        <authorList>
            <person name="Varghese N."/>
            <person name="Submissions S."/>
        </authorList>
    </citation>
    <scope>NUCLEOTIDE SEQUENCE [LARGE SCALE GENOMIC DNA]</scope>
    <source>
        <strain evidence="3">DSM 15292</strain>
    </source>
</reference>
<evidence type="ECO:0000256" key="1">
    <source>
        <dbReference type="SAM" id="Phobius"/>
    </source>
</evidence>
<keyword evidence="1" id="KW-0472">Membrane</keyword>
<dbReference type="AlphaFoldDB" id="A0A1N6DFR9"/>
<evidence type="ECO:0000313" key="2">
    <source>
        <dbReference type="EMBL" id="SIN69484.1"/>
    </source>
</evidence>
<protein>
    <submittedName>
        <fullName evidence="2">Uncharacterized protein</fullName>
    </submittedName>
</protein>
<dbReference type="Proteomes" id="UP000185221">
    <property type="component" value="Unassembled WGS sequence"/>
</dbReference>
<dbReference type="OrthoDB" id="5198105at2"/>
<dbReference type="RefSeq" id="WP_074223546.1">
    <property type="nucleotide sequence ID" value="NZ_FSRC01000001.1"/>
</dbReference>
<name>A0A1N6DFR9_9BACT</name>
<dbReference type="STRING" id="226505.SAMN05444394_0825"/>
<evidence type="ECO:0000313" key="3">
    <source>
        <dbReference type="Proteomes" id="UP000185221"/>
    </source>
</evidence>
<feature type="transmembrane region" description="Helical" evidence="1">
    <location>
        <begin position="17"/>
        <end position="36"/>
    </location>
</feature>
<sequence>MGKLREIVNRNVSGKKVLLLFILTNTVYAIMLWITIPKTMVYSNGLKLLDMMPLGYSPEYITKLLETLGEQGRQIYLTTQLPVDMIYPFLFGLGYGLLMGYLLKKLNKLNSFFIYLCYLPIIAGLADYAENFGIMIMLNSFPNLSSISMKVTNVCTIVKSMTTTLFFSILLILVFVVGIKSLKKRSYTNGISE</sequence>
<proteinExistence type="predicted"/>
<gene>
    <name evidence="2" type="ORF">SAMN05444394_0825</name>
</gene>
<feature type="transmembrane region" description="Helical" evidence="1">
    <location>
        <begin position="115"/>
        <end position="137"/>
    </location>
</feature>
<accession>A0A1N6DFR9</accession>
<feature type="transmembrane region" description="Helical" evidence="1">
    <location>
        <begin position="157"/>
        <end position="179"/>
    </location>
</feature>
<feature type="transmembrane region" description="Helical" evidence="1">
    <location>
        <begin position="85"/>
        <end position="103"/>
    </location>
</feature>